<dbReference type="InterPro" id="IPR009003">
    <property type="entry name" value="Peptidase_S1_PA"/>
</dbReference>
<dbReference type="CDD" id="cd00190">
    <property type="entry name" value="Tryp_SPc"/>
    <property type="match status" value="4"/>
</dbReference>
<dbReference type="EMBL" id="LR900751">
    <property type="protein sequence ID" value="CAD7246773.1"/>
    <property type="molecule type" value="Genomic_DNA"/>
</dbReference>
<feature type="domain" description="Peptidase S1" evidence="7">
    <location>
        <begin position="39"/>
        <end position="424"/>
    </location>
</feature>
<evidence type="ECO:0000256" key="1">
    <source>
        <dbReference type="ARBA" id="ARBA00007664"/>
    </source>
</evidence>
<evidence type="ECO:0000256" key="6">
    <source>
        <dbReference type="SAM" id="SignalP"/>
    </source>
</evidence>
<keyword evidence="6" id="KW-0732">Signal</keyword>
<dbReference type="PANTHER" id="PTHR24276:SF91">
    <property type="entry name" value="AT26814P-RELATED"/>
    <property type="match status" value="1"/>
</dbReference>
<comment type="similarity">
    <text evidence="1">Belongs to the peptidase S1 family.</text>
</comment>
<dbReference type="InterPro" id="IPR001254">
    <property type="entry name" value="Trypsin_dom"/>
</dbReference>
<dbReference type="FunFam" id="2.40.10.10:FF:000068">
    <property type="entry name" value="transmembrane protease serine 2"/>
    <property type="match status" value="2"/>
</dbReference>
<gene>
    <name evidence="8" type="ORF">DSTB1V02_LOCUS6619</name>
</gene>
<evidence type="ECO:0000313" key="9">
    <source>
        <dbReference type="Proteomes" id="UP000677054"/>
    </source>
</evidence>
<dbReference type="AlphaFoldDB" id="A0A7R8XAM5"/>
<evidence type="ECO:0000256" key="4">
    <source>
        <dbReference type="ARBA" id="ARBA00022825"/>
    </source>
</evidence>
<dbReference type="Gene3D" id="2.40.10.10">
    <property type="entry name" value="Trypsin-like serine proteases"/>
    <property type="match status" value="6"/>
</dbReference>
<dbReference type="Pfam" id="PF00089">
    <property type="entry name" value="Trypsin"/>
    <property type="match status" value="4"/>
</dbReference>
<protein>
    <recommendedName>
        <fullName evidence="7">Peptidase S1 domain-containing protein</fullName>
    </recommendedName>
</protein>
<dbReference type="PROSITE" id="PS50240">
    <property type="entry name" value="TRYPSIN_DOM"/>
    <property type="match status" value="3"/>
</dbReference>
<keyword evidence="9" id="KW-1185">Reference proteome</keyword>
<dbReference type="PANTHER" id="PTHR24276">
    <property type="entry name" value="POLYSERASE-RELATED"/>
    <property type="match status" value="1"/>
</dbReference>
<organism evidence="8">
    <name type="scientific">Darwinula stevensoni</name>
    <dbReference type="NCBI Taxonomy" id="69355"/>
    <lineage>
        <taxon>Eukaryota</taxon>
        <taxon>Metazoa</taxon>
        <taxon>Ecdysozoa</taxon>
        <taxon>Arthropoda</taxon>
        <taxon>Crustacea</taxon>
        <taxon>Oligostraca</taxon>
        <taxon>Ostracoda</taxon>
        <taxon>Podocopa</taxon>
        <taxon>Podocopida</taxon>
        <taxon>Darwinulocopina</taxon>
        <taxon>Darwinuloidea</taxon>
        <taxon>Darwinulidae</taxon>
        <taxon>Darwinula</taxon>
    </lineage>
</organism>
<evidence type="ECO:0000259" key="7">
    <source>
        <dbReference type="PROSITE" id="PS50240"/>
    </source>
</evidence>
<reference evidence="8" key="1">
    <citation type="submission" date="2020-11" db="EMBL/GenBank/DDBJ databases">
        <authorList>
            <person name="Tran Van P."/>
        </authorList>
    </citation>
    <scope>NUCLEOTIDE SEQUENCE</scope>
</reference>
<dbReference type="PROSITE" id="PS00134">
    <property type="entry name" value="TRYPSIN_HIS"/>
    <property type="match status" value="2"/>
</dbReference>
<dbReference type="Proteomes" id="UP000677054">
    <property type="component" value="Unassembled WGS sequence"/>
</dbReference>
<dbReference type="InterPro" id="IPR050430">
    <property type="entry name" value="Peptidase_S1"/>
</dbReference>
<feature type="chain" id="PRO_5036209101" description="Peptidase S1 domain-containing protein" evidence="6">
    <location>
        <begin position="17"/>
        <end position="957"/>
    </location>
</feature>
<feature type="signal peptide" evidence="6">
    <location>
        <begin position="1"/>
        <end position="16"/>
    </location>
</feature>
<sequence>MVKFLVLALAFAWVNAAPNDFLRNKFNWRSDKPMPDGRIVGGEDAEIEQIPWQISFQTLSGFHFCGGSIMDSTHVITAAHCCEGEGPGTTNIRAGSNLNDQGGVLVLVADVLQHPRYNGNDLSYDICLLTLDEPLPLDGVTMKAVALPDQDQDYPGRVDVSVSGWGTLSPGGSSPDILQIVDVYTYTDDECNDAYDGDITPDMICAGVDEGGKDSCQFTELLRDGNRVVGKRWMRQRRGLNPILAFPIDTAETPFLITLTVRCNELKTNRWISGEHAEWVETSGLRACMGISCSRFLAVRDLPGAPVASMTFQTEIFLWESDKPMLDGRIVGGQDASIEDIPWQISFQFEVGVHFCGGSIMDELHIITAAHCCANKQPHEVQIRAGSNRKDEGGVIRYVEVIKQHEEFNLYGKLLPNWFRFSFYVYNDICLLTLTEPLPLDNVTMMPVTLPIQGQEYPSGTEVSASGWGKLTQGGDSPYILQVVDLHTYSDDECSQLQDGITDDMICAGVDEGGKETLHWESDKPMLDGRIVGGQDASIEDIPWQISFQFEVGVHFCGGSIMDELHIITAAHCCADKQPHEVQIRAGSNRKDEGGVIRYVEVIKQHEEFNYFYLYNDICILTLTEPLPLDNVTMMPVTLPLQGQEYPSGTEVSASGWGKLTQGGDSPYILQVVDLHTYSDDECSQFQDGITDDMICAGIDEGGKEIIQWVSDKPIPDGRSAGVDNANIEDILWQVSIQTRGGFHFCTGSIKDSTHIITAAHCCSGQSASNIRTFRIKCGSAQDRCYLSLTRYACKALPFKAVGKADGQGMRTSTLVDAYGSTLDNDICELTLATALPLDGVTIKAVTLPSQGQDYPSGTEASVSCWGTSSENIDVVDVHTYTNAECNQLFGGGITDDMICAGVDEGGEDVCQGRSGSPLCLRGGNRHLIGILSWGYGSSVPFPAVYTQISAFVNWLE</sequence>
<keyword evidence="3" id="KW-0378">Hydrolase</keyword>
<evidence type="ECO:0000256" key="3">
    <source>
        <dbReference type="ARBA" id="ARBA00022801"/>
    </source>
</evidence>
<dbReference type="GO" id="GO:0004252">
    <property type="term" value="F:serine-type endopeptidase activity"/>
    <property type="evidence" value="ECO:0007669"/>
    <property type="project" value="InterPro"/>
</dbReference>
<dbReference type="GO" id="GO:0006508">
    <property type="term" value="P:proteolysis"/>
    <property type="evidence" value="ECO:0007669"/>
    <property type="project" value="UniProtKB-KW"/>
</dbReference>
<accession>A0A7R8XAM5</accession>
<proteinExistence type="inferred from homology"/>
<keyword evidence="2" id="KW-0645">Protease</keyword>
<keyword evidence="4" id="KW-0720">Serine protease</keyword>
<feature type="domain" description="Peptidase S1" evidence="7">
    <location>
        <begin position="531"/>
        <end position="957"/>
    </location>
</feature>
<dbReference type="InterPro" id="IPR043504">
    <property type="entry name" value="Peptidase_S1_PA_chymotrypsin"/>
</dbReference>
<dbReference type="OrthoDB" id="10059102at2759"/>
<evidence type="ECO:0000313" key="8">
    <source>
        <dbReference type="EMBL" id="CAD7246773.1"/>
    </source>
</evidence>
<feature type="domain" description="Peptidase S1" evidence="7">
    <location>
        <begin position="426"/>
        <end position="533"/>
    </location>
</feature>
<keyword evidence="5" id="KW-1015">Disulfide bond</keyword>
<evidence type="ECO:0000256" key="2">
    <source>
        <dbReference type="ARBA" id="ARBA00022670"/>
    </source>
</evidence>
<dbReference type="SUPFAM" id="SSF50494">
    <property type="entry name" value="Trypsin-like serine proteases"/>
    <property type="match status" value="4"/>
</dbReference>
<dbReference type="InterPro" id="IPR001314">
    <property type="entry name" value="Peptidase_S1A"/>
</dbReference>
<dbReference type="InterPro" id="IPR018114">
    <property type="entry name" value="TRYPSIN_HIS"/>
</dbReference>
<evidence type="ECO:0000256" key="5">
    <source>
        <dbReference type="ARBA" id="ARBA00023157"/>
    </source>
</evidence>
<name>A0A7R8XAM5_9CRUS</name>
<dbReference type="EMBL" id="CAJPEV010001234">
    <property type="protein sequence ID" value="CAG0891523.1"/>
    <property type="molecule type" value="Genomic_DNA"/>
</dbReference>
<dbReference type="SMART" id="SM00020">
    <property type="entry name" value="Tryp_SPc"/>
    <property type="match status" value="4"/>
</dbReference>
<dbReference type="PRINTS" id="PR00722">
    <property type="entry name" value="CHYMOTRYPSIN"/>
</dbReference>